<protein>
    <submittedName>
        <fullName evidence="1">Uncharacterized protein</fullName>
    </submittedName>
</protein>
<comment type="caution">
    <text evidence="1">The sequence shown here is derived from an EMBL/GenBank/DDBJ whole genome shotgun (WGS) entry which is preliminary data.</text>
</comment>
<dbReference type="EMBL" id="BMAV01000289">
    <property type="protein sequence ID" value="GFY37401.1"/>
    <property type="molecule type" value="Genomic_DNA"/>
</dbReference>
<organism evidence="1 2">
    <name type="scientific">Trichonephila inaurata madagascariensis</name>
    <dbReference type="NCBI Taxonomy" id="2747483"/>
    <lineage>
        <taxon>Eukaryota</taxon>
        <taxon>Metazoa</taxon>
        <taxon>Ecdysozoa</taxon>
        <taxon>Arthropoda</taxon>
        <taxon>Chelicerata</taxon>
        <taxon>Arachnida</taxon>
        <taxon>Araneae</taxon>
        <taxon>Araneomorphae</taxon>
        <taxon>Entelegynae</taxon>
        <taxon>Araneoidea</taxon>
        <taxon>Nephilidae</taxon>
        <taxon>Trichonephila</taxon>
        <taxon>Trichonephila inaurata</taxon>
    </lineage>
</organism>
<accession>A0A8X6WNU4</accession>
<sequence>MATSTDALLNSNQMDMKKDALAELSSSCCRSVLPAYHVKTAAKRFSSCYGNNGYPEISLRLPLILLRKNPFNDVLIK</sequence>
<gene>
    <name evidence="1" type="ORF">TNIN_304491</name>
</gene>
<dbReference type="Proteomes" id="UP000886998">
    <property type="component" value="Unassembled WGS sequence"/>
</dbReference>
<evidence type="ECO:0000313" key="2">
    <source>
        <dbReference type="Proteomes" id="UP000886998"/>
    </source>
</evidence>
<dbReference type="AlphaFoldDB" id="A0A8X6WNU4"/>
<proteinExistence type="predicted"/>
<name>A0A8X6WNU4_9ARAC</name>
<evidence type="ECO:0000313" key="1">
    <source>
        <dbReference type="EMBL" id="GFY37401.1"/>
    </source>
</evidence>
<reference evidence="1" key="1">
    <citation type="submission" date="2020-08" db="EMBL/GenBank/DDBJ databases">
        <title>Multicomponent nature underlies the extraordinary mechanical properties of spider dragline silk.</title>
        <authorList>
            <person name="Kono N."/>
            <person name="Nakamura H."/>
            <person name="Mori M."/>
            <person name="Yoshida Y."/>
            <person name="Ohtoshi R."/>
            <person name="Malay A.D."/>
            <person name="Moran D.A.P."/>
            <person name="Tomita M."/>
            <person name="Numata K."/>
            <person name="Arakawa K."/>
        </authorList>
    </citation>
    <scope>NUCLEOTIDE SEQUENCE</scope>
</reference>
<keyword evidence="2" id="KW-1185">Reference proteome</keyword>